<dbReference type="AlphaFoldDB" id="A0A238U9Y2"/>
<dbReference type="Proteomes" id="UP000215214">
    <property type="component" value="Chromosome TJEJU"/>
</dbReference>
<keyword evidence="2" id="KW-1185">Reference proteome</keyword>
<dbReference type="OrthoDB" id="1189334at2"/>
<dbReference type="RefSeq" id="WP_095071018.1">
    <property type="nucleotide sequence ID" value="NZ_LT899436.1"/>
</dbReference>
<gene>
    <name evidence="1" type="ORF">TJEJU_1634</name>
</gene>
<name>A0A238U9Y2_9FLAO</name>
<evidence type="ECO:0000313" key="1">
    <source>
        <dbReference type="EMBL" id="SNR15358.1"/>
    </source>
</evidence>
<sequence>MITRILIIFLFITTYSLYSQVLPGEPVVGYPKGTTAQITSITTTESVIAYSTDEKIFYYYDGTKWVKLFSENSKVIVDNELFFEDANYYYVSVRINSTDWMVSRFSRTNLNDEAFAMGSGTQPADQATVIGLTYS</sequence>
<evidence type="ECO:0000313" key="2">
    <source>
        <dbReference type="Proteomes" id="UP000215214"/>
    </source>
</evidence>
<organism evidence="1 2">
    <name type="scientific">Tenacibaculum jejuense</name>
    <dbReference type="NCBI Taxonomy" id="584609"/>
    <lineage>
        <taxon>Bacteria</taxon>
        <taxon>Pseudomonadati</taxon>
        <taxon>Bacteroidota</taxon>
        <taxon>Flavobacteriia</taxon>
        <taxon>Flavobacteriales</taxon>
        <taxon>Flavobacteriaceae</taxon>
        <taxon>Tenacibaculum</taxon>
    </lineage>
</organism>
<dbReference type="EMBL" id="LT899436">
    <property type="protein sequence ID" value="SNR15358.1"/>
    <property type="molecule type" value="Genomic_DNA"/>
</dbReference>
<proteinExistence type="predicted"/>
<dbReference type="KEGG" id="tje:TJEJU_1634"/>
<accession>A0A238U9Y2</accession>
<reference evidence="1 2" key="1">
    <citation type="submission" date="2017-07" db="EMBL/GenBank/DDBJ databases">
        <authorList>
            <person name="Sun Z.S."/>
            <person name="Albrecht U."/>
            <person name="Echele G."/>
            <person name="Lee C.C."/>
        </authorList>
    </citation>
    <scope>NUCLEOTIDE SEQUENCE [LARGE SCALE GENOMIC DNA]</scope>
    <source>
        <strain evidence="2">type strain: KCTC 22618</strain>
    </source>
</reference>
<protein>
    <submittedName>
        <fullName evidence="1">Uncharacterized protein</fullName>
    </submittedName>
</protein>